<accession>A6JCP6</accession>
<dbReference type="AlphaFoldDB" id="A6JCP6"/>
<dbReference type="Proteomes" id="UP000234681">
    <property type="component" value="Chromosome 1"/>
</dbReference>
<reference evidence="2" key="1">
    <citation type="submission" date="2005-09" db="EMBL/GenBank/DDBJ databases">
        <authorList>
            <person name="Mural R.J."/>
            <person name="Li P.W."/>
            <person name="Adams M.D."/>
            <person name="Amanatides P.G."/>
            <person name="Baden-Tillson H."/>
            <person name="Barnstead M."/>
            <person name="Chin S.H."/>
            <person name="Dew I."/>
            <person name="Evans C.A."/>
            <person name="Ferriera S."/>
            <person name="Flanigan M."/>
            <person name="Fosler C."/>
            <person name="Glodek A."/>
            <person name="Gu Z."/>
            <person name="Holt R.A."/>
            <person name="Jennings D."/>
            <person name="Kraft C.L."/>
            <person name="Lu F."/>
            <person name="Nguyen T."/>
            <person name="Nusskern D.R."/>
            <person name="Pfannkoch C.M."/>
            <person name="Sitter C."/>
            <person name="Sutton G.G."/>
            <person name="Venter J.C."/>
            <person name="Wang Z."/>
            <person name="Woodage T."/>
            <person name="Zheng X.H."/>
            <person name="Zhong F."/>
        </authorList>
    </citation>
    <scope>NUCLEOTIDE SEQUENCE [LARGE SCALE GENOMIC DNA]</scope>
    <source>
        <strain>BN</strain>
        <strain evidence="2">Sprague-Dawley</strain>
    </source>
</reference>
<protein>
    <submittedName>
        <fullName evidence="1">RCG24626</fullName>
    </submittedName>
</protein>
<gene>
    <name evidence="1" type="ORF">rCG_24626</name>
</gene>
<dbReference type="EMBL" id="CH473980">
    <property type="protein sequence ID" value="EDM08773.1"/>
    <property type="molecule type" value="Genomic_DNA"/>
</dbReference>
<evidence type="ECO:0000313" key="2">
    <source>
        <dbReference type="Proteomes" id="UP000234681"/>
    </source>
</evidence>
<proteinExistence type="predicted"/>
<sequence>MDDDAHSGLDSTVSICNQENASWICPQASLMETIPQLKFLLPRHVQTIL</sequence>
<organism evidence="1 2">
    <name type="scientific">Rattus norvegicus</name>
    <name type="common">Rat</name>
    <dbReference type="NCBI Taxonomy" id="10116"/>
    <lineage>
        <taxon>Eukaryota</taxon>
        <taxon>Metazoa</taxon>
        <taxon>Chordata</taxon>
        <taxon>Craniata</taxon>
        <taxon>Vertebrata</taxon>
        <taxon>Euteleostomi</taxon>
        <taxon>Mammalia</taxon>
        <taxon>Eutheria</taxon>
        <taxon>Euarchontoglires</taxon>
        <taxon>Glires</taxon>
        <taxon>Rodentia</taxon>
        <taxon>Myomorpha</taxon>
        <taxon>Muroidea</taxon>
        <taxon>Muridae</taxon>
        <taxon>Murinae</taxon>
        <taxon>Rattus</taxon>
    </lineage>
</organism>
<name>A6JCP6_RAT</name>
<evidence type="ECO:0000313" key="1">
    <source>
        <dbReference type="EMBL" id="EDM08773.1"/>
    </source>
</evidence>